<feature type="chain" id="PRO_5046561151" evidence="1">
    <location>
        <begin position="28"/>
        <end position="364"/>
    </location>
</feature>
<gene>
    <name evidence="2" type="ORF">HGA02_10520</name>
</gene>
<evidence type="ECO:0000313" key="2">
    <source>
        <dbReference type="EMBL" id="NKY39948.1"/>
    </source>
</evidence>
<organism evidence="2 3">
    <name type="scientific">Cellulomonas septica</name>
    <dbReference type="NCBI Taxonomy" id="285080"/>
    <lineage>
        <taxon>Bacteria</taxon>
        <taxon>Bacillati</taxon>
        <taxon>Actinomycetota</taxon>
        <taxon>Actinomycetes</taxon>
        <taxon>Micrococcales</taxon>
        <taxon>Cellulomonadaceae</taxon>
        <taxon>Cellulomonas</taxon>
    </lineage>
</organism>
<proteinExistence type="predicted"/>
<sequence length="364" mass="37990">MLTATRRAQAVAVVAALVVLVTTPAHAASTFRTAPLRAAPGAGDVCLDRSCGGTTTPPGSGGGSGVGTGADGEGISVVVWGTGVRGGGEGATSGRRTVRAAPACFYRQSWTGQEYADAWAPGGSFRDLQHHLPPEDTFEPWPGYLEHQDDAEGHWWYPTCDSDRFPDSAAYQAAYTAFRATHDIVYVEASETPPNARVVPPETLAQIAFEETDLPTGQVQWNPRQAGDGSTFVGIDTWVWLDDPTVRVQVTAEIPGLSATVTSTFESLRVEAPGADAVTCTGTPGTAWAAGATQGCAIVFTRSSAREGVKAGQSLPTTTLTATGRWHATWTSTATAGTRDVGEPQTTTATAELPVAEIQAVVTR</sequence>
<keyword evidence="3" id="KW-1185">Reference proteome</keyword>
<accession>A0ABX1K4N0</accession>
<dbReference type="Proteomes" id="UP000777774">
    <property type="component" value="Unassembled WGS sequence"/>
</dbReference>
<name>A0ABX1K4N0_9CELL</name>
<feature type="signal peptide" evidence="1">
    <location>
        <begin position="1"/>
        <end position="27"/>
    </location>
</feature>
<evidence type="ECO:0000313" key="3">
    <source>
        <dbReference type="Proteomes" id="UP000777774"/>
    </source>
</evidence>
<reference evidence="2 3" key="1">
    <citation type="submission" date="2020-04" db="EMBL/GenBank/DDBJ databases">
        <title>MicrobeNet Type strains.</title>
        <authorList>
            <person name="Nicholson A.C."/>
        </authorList>
    </citation>
    <scope>NUCLEOTIDE SEQUENCE [LARGE SCALE GENOMIC DNA]</scope>
    <source>
        <strain evidence="2 3">ATCC BAA-787</strain>
    </source>
</reference>
<keyword evidence="1" id="KW-0732">Signal</keyword>
<evidence type="ECO:0000256" key="1">
    <source>
        <dbReference type="SAM" id="SignalP"/>
    </source>
</evidence>
<comment type="caution">
    <text evidence="2">The sequence shown here is derived from an EMBL/GenBank/DDBJ whole genome shotgun (WGS) entry which is preliminary data.</text>
</comment>
<protein>
    <submittedName>
        <fullName evidence="2">Uncharacterized protein</fullName>
    </submittedName>
</protein>
<dbReference type="RefSeq" id="WP_168678961.1">
    <property type="nucleotide sequence ID" value="NZ_JAAXOY010000240.1"/>
</dbReference>
<dbReference type="EMBL" id="JAAXOY010000240">
    <property type="protein sequence ID" value="NKY39948.1"/>
    <property type="molecule type" value="Genomic_DNA"/>
</dbReference>